<dbReference type="Proteomes" id="UP000317155">
    <property type="component" value="Unassembled WGS sequence"/>
</dbReference>
<dbReference type="GO" id="GO:1990961">
    <property type="term" value="P:xenobiotic detoxification by transmembrane export across the plasma membrane"/>
    <property type="evidence" value="ECO:0007669"/>
    <property type="project" value="UniProtKB-ARBA"/>
</dbReference>
<keyword evidence="5 10" id="KW-1133">Transmembrane helix</keyword>
<sequence>MAWFYLVLAGLFEIGWAVGLKYTVGFTRLLPSLWTLAAMALSFMLLSQALKTLPIGTAYAIWTGIGAAGTALFGMLFLGEPREVARLLCLLLILAGIAGLKMSA</sequence>
<organism evidence="11 12">
    <name type="scientific">Trichloromonas acetexigens</name>
    <dbReference type="NCBI Taxonomy" id="38815"/>
    <lineage>
        <taxon>Bacteria</taxon>
        <taxon>Pseudomonadati</taxon>
        <taxon>Thermodesulfobacteriota</taxon>
        <taxon>Desulfuromonadia</taxon>
        <taxon>Desulfuromonadales</taxon>
        <taxon>Trichloromonadaceae</taxon>
        <taxon>Trichloromonas</taxon>
    </lineage>
</organism>
<dbReference type="RefSeq" id="WP_092057570.1">
    <property type="nucleotide sequence ID" value="NZ_FOJJ01000037.1"/>
</dbReference>
<gene>
    <name evidence="11" type="primary">sugE</name>
    <name evidence="11" type="ORF">FL622_08020</name>
</gene>
<dbReference type="InterPro" id="IPR037185">
    <property type="entry name" value="EmrE-like"/>
</dbReference>
<evidence type="ECO:0000256" key="2">
    <source>
        <dbReference type="ARBA" id="ARBA00022448"/>
    </source>
</evidence>
<evidence type="ECO:0000256" key="5">
    <source>
        <dbReference type="ARBA" id="ARBA00022989"/>
    </source>
</evidence>
<evidence type="ECO:0000256" key="10">
    <source>
        <dbReference type="SAM" id="Phobius"/>
    </source>
</evidence>
<dbReference type="PANTHER" id="PTHR30561">
    <property type="entry name" value="SMR FAMILY PROTON-DEPENDENT DRUG EFFLUX TRANSPORTER SUGE"/>
    <property type="match status" value="1"/>
</dbReference>
<evidence type="ECO:0000256" key="6">
    <source>
        <dbReference type="ARBA" id="ARBA00023136"/>
    </source>
</evidence>
<dbReference type="Gene3D" id="1.10.3730.20">
    <property type="match status" value="1"/>
</dbReference>
<evidence type="ECO:0000256" key="9">
    <source>
        <dbReference type="RuleBase" id="RU003942"/>
    </source>
</evidence>
<dbReference type="GO" id="GO:0022857">
    <property type="term" value="F:transmembrane transporter activity"/>
    <property type="evidence" value="ECO:0007669"/>
    <property type="project" value="InterPro"/>
</dbReference>
<keyword evidence="4 9" id="KW-0812">Transmembrane</keyword>
<dbReference type="InterPro" id="IPR000390">
    <property type="entry name" value="Small_drug/metabolite_transptr"/>
</dbReference>
<keyword evidence="3" id="KW-1003">Cell membrane</keyword>
<accession>A0A550JEY3</accession>
<evidence type="ECO:0000256" key="1">
    <source>
        <dbReference type="ARBA" id="ARBA00004651"/>
    </source>
</evidence>
<comment type="caution">
    <text evidence="11">The sequence shown here is derived from an EMBL/GenBank/DDBJ whole genome shotgun (WGS) entry which is preliminary data.</text>
</comment>
<dbReference type="OrthoDB" id="9808638at2"/>
<feature type="transmembrane region" description="Helical" evidence="10">
    <location>
        <begin position="29"/>
        <end position="47"/>
    </location>
</feature>
<keyword evidence="6 10" id="KW-0472">Membrane</keyword>
<feature type="transmembrane region" description="Helical" evidence="10">
    <location>
        <begin position="59"/>
        <end position="78"/>
    </location>
</feature>
<dbReference type="EMBL" id="VJVV01000005">
    <property type="protein sequence ID" value="TRO81743.1"/>
    <property type="molecule type" value="Genomic_DNA"/>
</dbReference>
<keyword evidence="12" id="KW-1185">Reference proteome</keyword>
<comment type="subcellular location">
    <subcellularLocation>
        <location evidence="1 9">Cell membrane</location>
        <topology evidence="1 9">Multi-pass membrane protein</topology>
    </subcellularLocation>
</comment>
<proteinExistence type="inferred from homology"/>
<dbReference type="InterPro" id="IPR045324">
    <property type="entry name" value="Small_multidrug_res"/>
</dbReference>
<name>A0A550JEY3_9BACT</name>
<keyword evidence="2" id="KW-0813">Transport</keyword>
<dbReference type="FunFam" id="1.10.3730.20:FF:000001">
    <property type="entry name" value="Quaternary ammonium compound resistance transporter SugE"/>
    <property type="match status" value="1"/>
</dbReference>
<dbReference type="SUPFAM" id="SSF103481">
    <property type="entry name" value="Multidrug resistance efflux transporter EmrE"/>
    <property type="match status" value="1"/>
</dbReference>
<evidence type="ECO:0000256" key="3">
    <source>
        <dbReference type="ARBA" id="ARBA00022475"/>
    </source>
</evidence>
<evidence type="ECO:0000313" key="11">
    <source>
        <dbReference type="EMBL" id="TRO81743.1"/>
    </source>
</evidence>
<evidence type="ECO:0000313" key="12">
    <source>
        <dbReference type="Proteomes" id="UP000317155"/>
    </source>
</evidence>
<evidence type="ECO:0000256" key="4">
    <source>
        <dbReference type="ARBA" id="ARBA00022692"/>
    </source>
</evidence>
<dbReference type="NCBIfam" id="NF008512">
    <property type="entry name" value="PRK11431.1"/>
    <property type="match status" value="1"/>
</dbReference>
<reference evidence="11 12" key="1">
    <citation type="submission" date="2019-07" db="EMBL/GenBank/DDBJ databases">
        <title>Insights of Desulfuromonas acetexigens electromicrobiology.</title>
        <authorList>
            <person name="Katuri K."/>
            <person name="Sapireddy V."/>
            <person name="Shaw D.R."/>
            <person name="Saikaly P."/>
        </authorList>
    </citation>
    <scope>NUCLEOTIDE SEQUENCE [LARGE SCALE GENOMIC DNA]</scope>
    <source>
        <strain evidence="11 12">2873</strain>
    </source>
</reference>
<protein>
    <recommendedName>
        <fullName evidence="8">Guanidinium exporter</fullName>
    </recommendedName>
</protein>
<dbReference type="Pfam" id="PF00893">
    <property type="entry name" value="Multi_Drug_Res"/>
    <property type="match status" value="1"/>
</dbReference>
<comment type="similarity">
    <text evidence="7">Belongs to the drug/metabolite transporter (DMT) superfamily. Small multidrug resistance (SMR) (TC 2.A.7.1) family. Gdx/SugE subfamily.</text>
</comment>
<dbReference type="GO" id="GO:0005886">
    <property type="term" value="C:plasma membrane"/>
    <property type="evidence" value="ECO:0007669"/>
    <property type="project" value="UniProtKB-SubCell"/>
</dbReference>
<feature type="transmembrane region" description="Helical" evidence="10">
    <location>
        <begin position="84"/>
        <end position="100"/>
    </location>
</feature>
<dbReference type="AlphaFoldDB" id="A0A550JEY3"/>
<evidence type="ECO:0000256" key="8">
    <source>
        <dbReference type="ARBA" id="ARBA00039168"/>
    </source>
</evidence>
<dbReference type="PANTHER" id="PTHR30561:SF0">
    <property type="entry name" value="GUANIDINIUM EXPORTER"/>
    <property type="match status" value="1"/>
</dbReference>
<evidence type="ECO:0000256" key="7">
    <source>
        <dbReference type="ARBA" id="ARBA00038151"/>
    </source>
</evidence>